<accession>A0A4Y2MJ73</accession>
<protein>
    <submittedName>
        <fullName evidence="1">Uncharacterized protein</fullName>
    </submittedName>
</protein>
<comment type="caution">
    <text evidence="1">The sequence shown here is derived from an EMBL/GenBank/DDBJ whole genome shotgun (WGS) entry which is preliminary data.</text>
</comment>
<proteinExistence type="predicted"/>
<dbReference type="AlphaFoldDB" id="A0A4Y2MJ73"/>
<dbReference type="Proteomes" id="UP000499080">
    <property type="component" value="Unassembled WGS sequence"/>
</dbReference>
<dbReference type="PANTHER" id="PTHR46601:SF1">
    <property type="entry name" value="ADF-H DOMAIN-CONTAINING PROTEIN"/>
    <property type="match status" value="1"/>
</dbReference>
<dbReference type="OrthoDB" id="6375801at2759"/>
<name>A0A4Y2MJ73_ARAVE</name>
<reference evidence="1 2" key="1">
    <citation type="journal article" date="2019" name="Sci. Rep.">
        <title>Orb-weaving spider Araneus ventricosus genome elucidates the spidroin gene catalogue.</title>
        <authorList>
            <person name="Kono N."/>
            <person name="Nakamura H."/>
            <person name="Ohtoshi R."/>
            <person name="Moran D.A.P."/>
            <person name="Shinohara A."/>
            <person name="Yoshida Y."/>
            <person name="Fujiwara M."/>
            <person name="Mori M."/>
            <person name="Tomita M."/>
            <person name="Arakawa K."/>
        </authorList>
    </citation>
    <scope>NUCLEOTIDE SEQUENCE [LARGE SCALE GENOMIC DNA]</scope>
</reference>
<sequence length="200" mass="22446">MKSFKKHVFNIQQQYKAFRMCINNLEENEAVVHIDFSKNYNCKLSVEVQSHHFSGSRNQVRLHAVSENLRHDAAAICIHLKPIFQELLVQVPQLETVLILSDGPSTQYKNKKLFYLLGTFVTKEIGAPRCVWHFSETSHGKGAPDGVGGDLKHTADNIIAQGHIIGQDEFVSLLKSSCPGIKVIGIDKDADAQMKKLMTF</sequence>
<evidence type="ECO:0000313" key="2">
    <source>
        <dbReference type="Proteomes" id="UP000499080"/>
    </source>
</evidence>
<dbReference type="EMBL" id="BGPR01007422">
    <property type="protein sequence ID" value="GBN26713.1"/>
    <property type="molecule type" value="Genomic_DNA"/>
</dbReference>
<evidence type="ECO:0000313" key="1">
    <source>
        <dbReference type="EMBL" id="GBN26713.1"/>
    </source>
</evidence>
<dbReference type="PANTHER" id="PTHR46601">
    <property type="entry name" value="ULP_PROTEASE DOMAIN-CONTAINING PROTEIN"/>
    <property type="match status" value="1"/>
</dbReference>
<keyword evidence="2" id="KW-1185">Reference proteome</keyword>
<organism evidence="1 2">
    <name type="scientific">Araneus ventricosus</name>
    <name type="common">Orbweaver spider</name>
    <name type="synonym">Epeira ventricosa</name>
    <dbReference type="NCBI Taxonomy" id="182803"/>
    <lineage>
        <taxon>Eukaryota</taxon>
        <taxon>Metazoa</taxon>
        <taxon>Ecdysozoa</taxon>
        <taxon>Arthropoda</taxon>
        <taxon>Chelicerata</taxon>
        <taxon>Arachnida</taxon>
        <taxon>Araneae</taxon>
        <taxon>Araneomorphae</taxon>
        <taxon>Entelegynae</taxon>
        <taxon>Araneoidea</taxon>
        <taxon>Araneidae</taxon>
        <taxon>Araneus</taxon>
    </lineage>
</organism>
<gene>
    <name evidence="1" type="ORF">AVEN_56150_1</name>
</gene>